<protein>
    <submittedName>
        <fullName evidence="2">Uncharacterized protein</fullName>
    </submittedName>
</protein>
<evidence type="ECO:0000256" key="1">
    <source>
        <dbReference type="SAM" id="SignalP"/>
    </source>
</evidence>
<organism evidence="2 3">
    <name type="scientific">Catenulispora pinistramenti</name>
    <dbReference type="NCBI Taxonomy" id="2705254"/>
    <lineage>
        <taxon>Bacteria</taxon>
        <taxon>Bacillati</taxon>
        <taxon>Actinomycetota</taxon>
        <taxon>Actinomycetes</taxon>
        <taxon>Catenulisporales</taxon>
        <taxon>Catenulisporaceae</taxon>
        <taxon>Catenulispora</taxon>
    </lineage>
</organism>
<name>A0ABS5KSB4_9ACTN</name>
<keyword evidence="3" id="KW-1185">Reference proteome</keyword>
<feature type="chain" id="PRO_5046111133" evidence="1">
    <location>
        <begin position="27"/>
        <end position="122"/>
    </location>
</feature>
<sequence>MRLRSALAVAAAAGLGILAGAPSAMADSHRHHTQGTFSYVWTDRHGERHGAELVDPQARDCIDLPQVTGDNVWRQPADSPRNRTDSTAVVFSDEGCDGAHFAMRPLTGYGSERLKVRSVLFS</sequence>
<reference evidence="2 3" key="1">
    <citation type="submission" date="2020-02" db="EMBL/GenBank/DDBJ databases">
        <title>Acidophilic actinobacteria isolated from forest soil.</title>
        <authorList>
            <person name="Golinska P."/>
        </authorList>
    </citation>
    <scope>NUCLEOTIDE SEQUENCE [LARGE SCALE GENOMIC DNA]</scope>
    <source>
        <strain evidence="2 3">NL8</strain>
    </source>
</reference>
<feature type="signal peptide" evidence="1">
    <location>
        <begin position="1"/>
        <end position="26"/>
    </location>
</feature>
<keyword evidence="1" id="KW-0732">Signal</keyword>
<evidence type="ECO:0000313" key="3">
    <source>
        <dbReference type="Proteomes" id="UP000730482"/>
    </source>
</evidence>
<accession>A0ABS5KSB4</accession>
<dbReference type="Proteomes" id="UP000730482">
    <property type="component" value="Unassembled WGS sequence"/>
</dbReference>
<evidence type="ECO:0000313" key="2">
    <source>
        <dbReference type="EMBL" id="MBS2548936.1"/>
    </source>
</evidence>
<proteinExistence type="predicted"/>
<gene>
    <name evidence="2" type="ORF">KGQ19_18890</name>
</gene>
<dbReference type="EMBL" id="JAAFYZ010000059">
    <property type="protein sequence ID" value="MBS2548936.1"/>
    <property type="molecule type" value="Genomic_DNA"/>
</dbReference>
<dbReference type="RefSeq" id="WP_212010513.1">
    <property type="nucleotide sequence ID" value="NZ_JAAFYZ010000059.1"/>
</dbReference>
<comment type="caution">
    <text evidence="2">The sequence shown here is derived from an EMBL/GenBank/DDBJ whole genome shotgun (WGS) entry which is preliminary data.</text>
</comment>